<comment type="catalytic activity">
    <reaction evidence="4">
        <text>L-alanine = D-alanine</text>
        <dbReference type="Rhea" id="RHEA:20249"/>
        <dbReference type="ChEBI" id="CHEBI:57416"/>
        <dbReference type="ChEBI" id="CHEBI:57972"/>
        <dbReference type="EC" id="5.1.1.1"/>
    </reaction>
</comment>
<dbReference type="eggNOG" id="COG0787">
    <property type="taxonomic scope" value="Bacteria"/>
</dbReference>
<feature type="binding site" evidence="4 6">
    <location>
        <position position="309"/>
    </location>
    <ligand>
        <name>substrate</name>
    </ligand>
</feature>
<evidence type="ECO:0000256" key="2">
    <source>
        <dbReference type="ARBA" id="ARBA00022898"/>
    </source>
</evidence>
<proteinExistence type="inferred from homology"/>
<feature type="modified residue" description="N6-(pyridoxal phosphate)lysine" evidence="4 5">
    <location>
        <position position="24"/>
    </location>
</feature>
<comment type="similarity">
    <text evidence="4">Belongs to the alanine racemase family.</text>
</comment>
<dbReference type="AlphaFoldDB" id="I0IRC2"/>
<accession>I0IRC2</accession>
<dbReference type="InterPro" id="IPR000821">
    <property type="entry name" value="Ala_racemase"/>
</dbReference>
<dbReference type="InterPro" id="IPR020622">
    <property type="entry name" value="Ala_racemase_pyridoxalP-BS"/>
</dbReference>
<dbReference type="CDD" id="cd00430">
    <property type="entry name" value="PLPDE_III_AR"/>
    <property type="match status" value="1"/>
</dbReference>
<organism evidence="8 9">
    <name type="scientific">Leptospirillum ferrooxidans (strain C2-3)</name>
    <dbReference type="NCBI Taxonomy" id="1162668"/>
    <lineage>
        <taxon>Bacteria</taxon>
        <taxon>Pseudomonadati</taxon>
        <taxon>Nitrospirota</taxon>
        <taxon>Nitrospiria</taxon>
        <taxon>Nitrospirales</taxon>
        <taxon>Nitrospiraceae</taxon>
        <taxon>Leptospirillum</taxon>
    </lineage>
</organism>
<dbReference type="GO" id="GO:0030170">
    <property type="term" value="F:pyridoxal phosphate binding"/>
    <property type="evidence" value="ECO:0007669"/>
    <property type="project" value="UniProtKB-UniRule"/>
</dbReference>
<evidence type="ECO:0000256" key="6">
    <source>
        <dbReference type="PIRSR" id="PIRSR600821-52"/>
    </source>
</evidence>
<sequence>MVKSNLKKIRHYLGAGVGVLPVVKSDAYGHGMIRVSQALSREVPEGVAVMSPGEGMTLRQAGIKGRIILMSGFLPGEWESVISSRLTPVLHHPDQVASIPKQEGSRRVPVHLKFDTGMGRLGFLPEQVHELVNLLKDRPDIMVEGIMTHFASGEDLDATVEAWRKLSYPILELEREKLLPERFVIHAGNSSAILSGGWKNHLAGMPPDLIERASIWVRPGLLLYGFEGENVSNQLGVTGCMEVESRLLSVRSLPSGTGISYGSTIHLKESTTVGVAGMGYSDGLPRLLSNRGWAYSQGRVLPFLGRVCMDMVMLDLGKTGTHRIGDWVTVLGNGKTGAMTAGDVAGISGTIPYEILCLLGRRSPRLYRENSTTETSIDEDP</sequence>
<dbReference type="Pfam" id="PF01168">
    <property type="entry name" value="Ala_racemase_N"/>
    <property type="match status" value="1"/>
</dbReference>
<dbReference type="KEGG" id="lfc:LFE_2148"/>
<evidence type="ECO:0000256" key="4">
    <source>
        <dbReference type="HAMAP-Rule" id="MF_01201"/>
    </source>
</evidence>
<evidence type="ECO:0000256" key="5">
    <source>
        <dbReference type="PIRSR" id="PIRSR600821-50"/>
    </source>
</evidence>
<name>I0IRC2_LEPFC</name>
<dbReference type="Pfam" id="PF00842">
    <property type="entry name" value="Ala_racemase_C"/>
    <property type="match status" value="1"/>
</dbReference>
<evidence type="ECO:0000313" key="9">
    <source>
        <dbReference type="Proteomes" id="UP000007382"/>
    </source>
</evidence>
<comment type="function">
    <text evidence="4">Catalyzes the interconversion of L-alanine and D-alanine. May also act on other amino acids.</text>
</comment>
<feature type="binding site" evidence="4 6">
    <location>
        <position position="120"/>
    </location>
    <ligand>
        <name>substrate</name>
    </ligand>
</feature>
<keyword evidence="9" id="KW-1185">Reference proteome</keyword>
<feature type="domain" description="Alanine racemase C-terminal" evidence="7">
    <location>
        <begin position="240"/>
        <end position="368"/>
    </location>
</feature>
<comment type="pathway">
    <text evidence="4">Amino-acid biosynthesis; D-alanine biosynthesis; D-alanine from L-alanine: step 1/1.</text>
</comment>
<gene>
    <name evidence="8" type="ordered locus">LFE_2148</name>
</gene>
<dbReference type="SUPFAM" id="SSF50621">
    <property type="entry name" value="Alanine racemase C-terminal domain-like"/>
    <property type="match status" value="1"/>
</dbReference>
<dbReference type="SMART" id="SM01005">
    <property type="entry name" value="Ala_racemase_C"/>
    <property type="match status" value="1"/>
</dbReference>
<dbReference type="PROSITE" id="PS00395">
    <property type="entry name" value="ALANINE_RACEMASE"/>
    <property type="match status" value="1"/>
</dbReference>
<dbReference type="Gene3D" id="3.20.20.10">
    <property type="entry name" value="Alanine racemase"/>
    <property type="match status" value="1"/>
</dbReference>
<dbReference type="HOGENOM" id="CLU_028393_2_2_0"/>
<feature type="active site" description="Proton acceptor; specific for L-alanine" evidence="4">
    <location>
        <position position="261"/>
    </location>
</feature>
<dbReference type="UniPathway" id="UPA00042">
    <property type="reaction ID" value="UER00497"/>
</dbReference>
<dbReference type="PANTHER" id="PTHR30511">
    <property type="entry name" value="ALANINE RACEMASE"/>
    <property type="match status" value="1"/>
</dbReference>
<dbReference type="NCBIfam" id="TIGR00492">
    <property type="entry name" value="alr"/>
    <property type="match status" value="1"/>
</dbReference>
<dbReference type="PANTHER" id="PTHR30511:SF0">
    <property type="entry name" value="ALANINE RACEMASE, CATABOLIC-RELATED"/>
    <property type="match status" value="1"/>
</dbReference>
<protein>
    <recommendedName>
        <fullName evidence="4">Alanine racemase</fullName>
        <ecNumber evidence="4">5.1.1.1</ecNumber>
    </recommendedName>
</protein>
<dbReference type="EMBL" id="AP012342">
    <property type="protein sequence ID" value="BAM07821.1"/>
    <property type="molecule type" value="Genomic_DNA"/>
</dbReference>
<dbReference type="PRINTS" id="PR00992">
    <property type="entry name" value="ALARACEMASE"/>
</dbReference>
<reference evidence="8 9" key="1">
    <citation type="journal article" date="2012" name="J. Bacteriol.">
        <title>Complete Genome Sequence of Leptospirillum ferrooxidans Strain C2-3, Isolated from a Fresh Volcanic Ash Deposit on the Island of Miyake, Japan.</title>
        <authorList>
            <person name="Fujimura R."/>
            <person name="Sato Y."/>
            <person name="Nishizawa T."/>
            <person name="Oshima K."/>
            <person name="Kim S.-W."/>
            <person name="Hattori M."/>
            <person name="Kamijo T."/>
            <person name="Ohta H."/>
        </authorList>
    </citation>
    <scope>NUCLEOTIDE SEQUENCE [LARGE SCALE GENOMIC DNA]</scope>
    <source>
        <strain evidence="8 9">C2-3</strain>
    </source>
</reference>
<dbReference type="InterPro" id="IPR009006">
    <property type="entry name" value="Ala_racemase/Decarboxylase_C"/>
</dbReference>
<comment type="cofactor">
    <cofactor evidence="1 4 5">
        <name>pyridoxal 5'-phosphate</name>
        <dbReference type="ChEBI" id="CHEBI:597326"/>
    </cofactor>
</comment>
<dbReference type="InterPro" id="IPR029066">
    <property type="entry name" value="PLP-binding_barrel"/>
</dbReference>
<keyword evidence="3 4" id="KW-0413">Isomerase</keyword>
<dbReference type="Proteomes" id="UP000007382">
    <property type="component" value="Chromosome"/>
</dbReference>
<dbReference type="SUPFAM" id="SSF51419">
    <property type="entry name" value="PLP-binding barrel"/>
    <property type="match status" value="1"/>
</dbReference>
<dbReference type="InterPro" id="IPR001608">
    <property type="entry name" value="Ala_racemase_N"/>
</dbReference>
<evidence type="ECO:0000259" key="7">
    <source>
        <dbReference type="SMART" id="SM01005"/>
    </source>
</evidence>
<dbReference type="InterPro" id="IPR011079">
    <property type="entry name" value="Ala_racemase_C"/>
</dbReference>
<dbReference type="Gene3D" id="2.40.37.10">
    <property type="entry name" value="Lyase, Ornithine Decarboxylase, Chain A, domain 1"/>
    <property type="match status" value="1"/>
</dbReference>
<dbReference type="STRING" id="1162668.LFE_2148"/>
<reference evidence="9" key="2">
    <citation type="submission" date="2012-03" db="EMBL/GenBank/DDBJ databases">
        <title>The complete genome sequence of the pioneer microbe on fresh volcanic deposit, Leptospirillum ferrooxidans strain C2-3.</title>
        <authorList>
            <person name="Fujimura R."/>
            <person name="Sato Y."/>
            <person name="Nishizawa T."/>
            <person name="Nanba K."/>
            <person name="Oshima K."/>
            <person name="Hattori M."/>
            <person name="Kamijo T."/>
            <person name="Ohta H."/>
        </authorList>
    </citation>
    <scope>NUCLEOTIDE SEQUENCE [LARGE SCALE GENOMIC DNA]</scope>
    <source>
        <strain evidence="9">C2-3</strain>
    </source>
</reference>
<feature type="active site" description="Proton acceptor; specific for D-alanine" evidence="4">
    <location>
        <position position="24"/>
    </location>
</feature>
<dbReference type="GO" id="GO:0005829">
    <property type="term" value="C:cytosol"/>
    <property type="evidence" value="ECO:0007669"/>
    <property type="project" value="TreeGrafter"/>
</dbReference>
<dbReference type="GO" id="GO:0008784">
    <property type="term" value="F:alanine racemase activity"/>
    <property type="evidence" value="ECO:0007669"/>
    <property type="project" value="UniProtKB-UniRule"/>
</dbReference>
<dbReference type="GO" id="GO:0030632">
    <property type="term" value="P:D-alanine biosynthetic process"/>
    <property type="evidence" value="ECO:0007669"/>
    <property type="project" value="UniProtKB-UniRule"/>
</dbReference>
<evidence type="ECO:0000256" key="3">
    <source>
        <dbReference type="ARBA" id="ARBA00023235"/>
    </source>
</evidence>
<evidence type="ECO:0000256" key="1">
    <source>
        <dbReference type="ARBA" id="ARBA00001933"/>
    </source>
</evidence>
<dbReference type="EC" id="5.1.1.1" evidence="4"/>
<dbReference type="PATRIC" id="fig|1162668.3.peg.2546"/>
<evidence type="ECO:0000313" key="8">
    <source>
        <dbReference type="EMBL" id="BAM07821.1"/>
    </source>
</evidence>
<keyword evidence="2 4" id="KW-0663">Pyridoxal phosphate</keyword>
<dbReference type="HAMAP" id="MF_01201">
    <property type="entry name" value="Ala_racemase"/>
    <property type="match status" value="1"/>
</dbReference>